<proteinExistence type="predicted"/>
<accession>A0A0V1I6C8</accession>
<protein>
    <submittedName>
        <fullName evidence="1">Uncharacterized protein</fullName>
    </submittedName>
</protein>
<dbReference type="EMBL" id="JYDP01000003">
    <property type="protein sequence ID" value="KRZ18397.1"/>
    <property type="molecule type" value="Genomic_DNA"/>
</dbReference>
<name>A0A0V1I6C8_9BILA</name>
<dbReference type="Proteomes" id="UP000055024">
    <property type="component" value="Unassembled WGS sequence"/>
</dbReference>
<keyword evidence="2" id="KW-1185">Reference proteome</keyword>
<evidence type="ECO:0000313" key="2">
    <source>
        <dbReference type="Proteomes" id="UP000055024"/>
    </source>
</evidence>
<reference evidence="1 2" key="1">
    <citation type="submission" date="2015-01" db="EMBL/GenBank/DDBJ databases">
        <title>Evolution of Trichinella species and genotypes.</title>
        <authorList>
            <person name="Korhonen P.K."/>
            <person name="Edoardo P."/>
            <person name="Giuseppe L.R."/>
            <person name="Gasser R.B."/>
        </authorList>
    </citation>
    <scope>NUCLEOTIDE SEQUENCE [LARGE SCALE GENOMIC DNA]</scope>
    <source>
        <strain evidence="1">ISS1029</strain>
    </source>
</reference>
<sequence>MNKDVNNDNNKRRGKISTFSNGFHPLACLIPSACTAVLHGRLGKVLSKSVGLTLDHHRGPGQRWWTKVGPGKKIAPALADLGARVERATLVRTLLAYGEQLAGQTALASGLGLLSRRFLTRSRQRHPSTVQLNKRGRDAVGVGSWACGAKRGRWWICGQLSSLSLIRRWTSDADTTGRRRIRCQFQLDQASLPQRAPITAVWQD</sequence>
<comment type="caution">
    <text evidence="1">The sequence shown here is derived from an EMBL/GenBank/DDBJ whole genome shotgun (WGS) entry which is preliminary data.</text>
</comment>
<evidence type="ECO:0000313" key="1">
    <source>
        <dbReference type="EMBL" id="KRZ18397.1"/>
    </source>
</evidence>
<dbReference type="AlphaFoldDB" id="A0A0V1I6C8"/>
<gene>
    <name evidence="1" type="ORF">T11_904</name>
</gene>
<organism evidence="1 2">
    <name type="scientific">Trichinella zimbabwensis</name>
    <dbReference type="NCBI Taxonomy" id="268475"/>
    <lineage>
        <taxon>Eukaryota</taxon>
        <taxon>Metazoa</taxon>
        <taxon>Ecdysozoa</taxon>
        <taxon>Nematoda</taxon>
        <taxon>Enoplea</taxon>
        <taxon>Dorylaimia</taxon>
        <taxon>Trichinellida</taxon>
        <taxon>Trichinellidae</taxon>
        <taxon>Trichinella</taxon>
    </lineage>
</organism>